<name>A0AAD6VCA1_9AGAR</name>
<proteinExistence type="predicted"/>
<reference evidence="1" key="1">
    <citation type="submission" date="2023-03" db="EMBL/GenBank/DDBJ databases">
        <title>Massive genome expansion in bonnet fungi (Mycena s.s.) driven by repeated elements and novel gene families across ecological guilds.</title>
        <authorList>
            <consortium name="Lawrence Berkeley National Laboratory"/>
            <person name="Harder C.B."/>
            <person name="Miyauchi S."/>
            <person name="Viragh M."/>
            <person name="Kuo A."/>
            <person name="Thoen E."/>
            <person name="Andreopoulos B."/>
            <person name="Lu D."/>
            <person name="Skrede I."/>
            <person name="Drula E."/>
            <person name="Henrissat B."/>
            <person name="Morin E."/>
            <person name="Kohler A."/>
            <person name="Barry K."/>
            <person name="LaButti K."/>
            <person name="Morin E."/>
            <person name="Salamov A."/>
            <person name="Lipzen A."/>
            <person name="Mereny Z."/>
            <person name="Hegedus B."/>
            <person name="Baldrian P."/>
            <person name="Stursova M."/>
            <person name="Weitz H."/>
            <person name="Taylor A."/>
            <person name="Grigoriev I.V."/>
            <person name="Nagy L.G."/>
            <person name="Martin F."/>
            <person name="Kauserud H."/>
        </authorList>
    </citation>
    <scope>NUCLEOTIDE SEQUENCE</scope>
    <source>
        <strain evidence="1">9144</strain>
    </source>
</reference>
<protein>
    <submittedName>
        <fullName evidence="1">Uncharacterized protein</fullName>
    </submittedName>
</protein>
<sequence length="162" mass="17969">MAAVQVSLSAYVSDNAGAVLNYESSLTDYMHLFVAPTATIACWNRITSPSLHALLFHLFKLCAVTDPDVLLRLHLATEGDTIKISIPPHDFSLDDFFTSLHQALTQRAAREAAAYCTISAQSRNRLRFGHFLPSTFQLEYNAWGDASDDSDFDDLPELIDSE</sequence>
<accession>A0AAD6VCA1</accession>
<dbReference type="EMBL" id="JARJCW010000042">
    <property type="protein sequence ID" value="KAJ7205789.1"/>
    <property type="molecule type" value="Genomic_DNA"/>
</dbReference>
<comment type="caution">
    <text evidence="1">The sequence shown here is derived from an EMBL/GenBank/DDBJ whole genome shotgun (WGS) entry which is preliminary data.</text>
</comment>
<keyword evidence="2" id="KW-1185">Reference proteome</keyword>
<evidence type="ECO:0000313" key="2">
    <source>
        <dbReference type="Proteomes" id="UP001219525"/>
    </source>
</evidence>
<gene>
    <name evidence="1" type="ORF">GGX14DRAFT_568680</name>
</gene>
<organism evidence="1 2">
    <name type="scientific">Mycena pura</name>
    <dbReference type="NCBI Taxonomy" id="153505"/>
    <lineage>
        <taxon>Eukaryota</taxon>
        <taxon>Fungi</taxon>
        <taxon>Dikarya</taxon>
        <taxon>Basidiomycota</taxon>
        <taxon>Agaricomycotina</taxon>
        <taxon>Agaricomycetes</taxon>
        <taxon>Agaricomycetidae</taxon>
        <taxon>Agaricales</taxon>
        <taxon>Marasmiineae</taxon>
        <taxon>Mycenaceae</taxon>
        <taxon>Mycena</taxon>
    </lineage>
</organism>
<evidence type="ECO:0000313" key="1">
    <source>
        <dbReference type="EMBL" id="KAJ7205789.1"/>
    </source>
</evidence>
<dbReference type="AlphaFoldDB" id="A0AAD6VCA1"/>
<dbReference type="Proteomes" id="UP001219525">
    <property type="component" value="Unassembled WGS sequence"/>
</dbReference>